<accession>A0A168KU63</accession>
<dbReference type="AlphaFoldDB" id="A0A168KU63"/>
<evidence type="ECO:0000313" key="2">
    <source>
        <dbReference type="EMBL" id="SAL95466.1"/>
    </source>
</evidence>
<reference evidence="2" key="1">
    <citation type="submission" date="2016-04" db="EMBL/GenBank/DDBJ databases">
        <authorList>
            <person name="Evans L.H."/>
            <person name="Alamgir A."/>
            <person name="Owens N."/>
            <person name="Weber N.D."/>
            <person name="Virtaneva K."/>
            <person name="Barbian K."/>
            <person name="Babar A."/>
            <person name="Rosenke K."/>
        </authorList>
    </citation>
    <scope>NUCLEOTIDE SEQUENCE [LARGE SCALE GENOMIC DNA]</scope>
    <source>
        <strain evidence="2">CBS 101.48</strain>
    </source>
</reference>
<dbReference type="Proteomes" id="UP000078561">
    <property type="component" value="Unassembled WGS sequence"/>
</dbReference>
<evidence type="ECO:0000256" key="1">
    <source>
        <dbReference type="SAM" id="SignalP"/>
    </source>
</evidence>
<dbReference type="InParanoid" id="A0A168KU63"/>
<name>A0A168KU63_ABSGL</name>
<feature type="chain" id="PRO_5007898590" description="Secreted protein" evidence="1">
    <location>
        <begin position="20"/>
        <end position="103"/>
    </location>
</feature>
<sequence length="103" mass="11685">MKVVYFHLLIAAMAFTVSAQEMDYWFPDIVLVNKANKRTAKTYNQCFSVENVVNVHYVYPAICQNYSDKTCKTPTSEPAAVHAKKSDSVPKDPKAFVMCKKQT</sequence>
<evidence type="ECO:0008006" key="4">
    <source>
        <dbReference type="Google" id="ProtNLM"/>
    </source>
</evidence>
<keyword evidence="1" id="KW-0732">Signal</keyword>
<feature type="signal peptide" evidence="1">
    <location>
        <begin position="1"/>
        <end position="19"/>
    </location>
</feature>
<organism evidence="2">
    <name type="scientific">Absidia glauca</name>
    <name type="common">Pin mould</name>
    <dbReference type="NCBI Taxonomy" id="4829"/>
    <lineage>
        <taxon>Eukaryota</taxon>
        <taxon>Fungi</taxon>
        <taxon>Fungi incertae sedis</taxon>
        <taxon>Mucoromycota</taxon>
        <taxon>Mucoromycotina</taxon>
        <taxon>Mucoromycetes</taxon>
        <taxon>Mucorales</taxon>
        <taxon>Cunninghamellaceae</taxon>
        <taxon>Absidia</taxon>
    </lineage>
</organism>
<evidence type="ECO:0000313" key="3">
    <source>
        <dbReference type="Proteomes" id="UP000078561"/>
    </source>
</evidence>
<gene>
    <name evidence="2" type="primary">ABSGL_00795.1 scaffold 958</name>
</gene>
<dbReference type="EMBL" id="LT550334">
    <property type="protein sequence ID" value="SAL95466.1"/>
    <property type="molecule type" value="Genomic_DNA"/>
</dbReference>
<protein>
    <recommendedName>
        <fullName evidence="4">Secreted protein</fullName>
    </recommendedName>
</protein>
<proteinExistence type="predicted"/>
<keyword evidence="3" id="KW-1185">Reference proteome</keyword>